<name>A0A9D1VR85_9BACT</name>
<evidence type="ECO:0000256" key="2">
    <source>
        <dbReference type="ARBA" id="ARBA00023125"/>
    </source>
</evidence>
<protein>
    <submittedName>
        <fullName evidence="5">AraC family transcriptional regulator</fullName>
    </submittedName>
</protein>
<dbReference type="PANTHER" id="PTHR43280:SF32">
    <property type="entry name" value="TRANSCRIPTIONAL REGULATORY PROTEIN"/>
    <property type="match status" value="1"/>
</dbReference>
<dbReference type="GO" id="GO:0043565">
    <property type="term" value="F:sequence-specific DNA binding"/>
    <property type="evidence" value="ECO:0007669"/>
    <property type="project" value="InterPro"/>
</dbReference>
<dbReference type="InterPro" id="IPR009057">
    <property type="entry name" value="Homeodomain-like_sf"/>
</dbReference>
<proteinExistence type="predicted"/>
<evidence type="ECO:0000256" key="1">
    <source>
        <dbReference type="ARBA" id="ARBA00023015"/>
    </source>
</evidence>
<organism evidence="5 6">
    <name type="scientific">Candidatus Barnesiella excrementipullorum</name>
    <dbReference type="NCBI Taxonomy" id="2838479"/>
    <lineage>
        <taxon>Bacteria</taxon>
        <taxon>Pseudomonadati</taxon>
        <taxon>Bacteroidota</taxon>
        <taxon>Bacteroidia</taxon>
        <taxon>Bacteroidales</taxon>
        <taxon>Barnesiellaceae</taxon>
        <taxon>Barnesiella</taxon>
    </lineage>
</organism>
<sequence length="299" mass="35632">MDRMKNLDDIISVPFSKTRCGVNFYINTGSSSDVCGVLTEHKRFKTDFFNFYFIHKANGFLLLNFRKIPLQDNIILLLSPHQQQEWHVDESQMQYNFLIFREDFMRTFLADKFFVYRLLYCYQTDTLPTLIASQEEQSVYNRLLGLIKQELQHPSADSYNIIVSLLYYLLLLMNRNYARFYNLPVDIARNNYAFRFKELLERHVRDVQRVEEYARMLGISRVTLNDAVKSQFGVSASHLMKQRLLEDLKNELLFSDNNISQLADDFRFSDPSHLMRFFKQHTGKTLLQYKQDYMNGIYE</sequence>
<keyword evidence="1" id="KW-0805">Transcription regulation</keyword>
<dbReference type="GO" id="GO:0003700">
    <property type="term" value="F:DNA-binding transcription factor activity"/>
    <property type="evidence" value="ECO:0007669"/>
    <property type="project" value="InterPro"/>
</dbReference>
<accession>A0A9D1VR85</accession>
<dbReference type="Gene3D" id="1.10.10.60">
    <property type="entry name" value="Homeodomain-like"/>
    <property type="match status" value="1"/>
</dbReference>
<evidence type="ECO:0000259" key="4">
    <source>
        <dbReference type="PROSITE" id="PS01124"/>
    </source>
</evidence>
<evidence type="ECO:0000313" key="5">
    <source>
        <dbReference type="EMBL" id="HIX45376.1"/>
    </source>
</evidence>
<dbReference type="SUPFAM" id="SSF46689">
    <property type="entry name" value="Homeodomain-like"/>
    <property type="match status" value="1"/>
</dbReference>
<dbReference type="AlphaFoldDB" id="A0A9D1VR85"/>
<dbReference type="Pfam" id="PF12833">
    <property type="entry name" value="HTH_18"/>
    <property type="match status" value="1"/>
</dbReference>
<keyword evidence="2" id="KW-0238">DNA-binding</keyword>
<gene>
    <name evidence="5" type="ORF">H9982_04070</name>
</gene>
<dbReference type="PANTHER" id="PTHR43280">
    <property type="entry name" value="ARAC-FAMILY TRANSCRIPTIONAL REGULATOR"/>
    <property type="match status" value="1"/>
</dbReference>
<dbReference type="InterPro" id="IPR018060">
    <property type="entry name" value="HTH_AraC"/>
</dbReference>
<evidence type="ECO:0000256" key="3">
    <source>
        <dbReference type="ARBA" id="ARBA00023163"/>
    </source>
</evidence>
<dbReference type="InterPro" id="IPR037923">
    <property type="entry name" value="HTH-like"/>
</dbReference>
<dbReference type="SUPFAM" id="SSF51215">
    <property type="entry name" value="Regulatory protein AraC"/>
    <property type="match status" value="1"/>
</dbReference>
<dbReference type="EMBL" id="DXFB01000111">
    <property type="protein sequence ID" value="HIX45376.1"/>
    <property type="molecule type" value="Genomic_DNA"/>
</dbReference>
<comment type="caution">
    <text evidence="5">The sequence shown here is derived from an EMBL/GenBank/DDBJ whole genome shotgun (WGS) entry which is preliminary data.</text>
</comment>
<reference evidence="5" key="1">
    <citation type="journal article" date="2021" name="PeerJ">
        <title>Extensive microbial diversity within the chicken gut microbiome revealed by metagenomics and culture.</title>
        <authorList>
            <person name="Gilroy R."/>
            <person name="Ravi A."/>
            <person name="Getino M."/>
            <person name="Pursley I."/>
            <person name="Horton D.L."/>
            <person name="Alikhan N.F."/>
            <person name="Baker D."/>
            <person name="Gharbi K."/>
            <person name="Hall N."/>
            <person name="Watson M."/>
            <person name="Adriaenssens E.M."/>
            <person name="Foster-Nyarko E."/>
            <person name="Jarju S."/>
            <person name="Secka A."/>
            <person name="Antonio M."/>
            <person name="Oren A."/>
            <person name="Chaudhuri R.R."/>
            <person name="La Ragione R."/>
            <person name="Hildebrand F."/>
            <person name="Pallen M.J."/>
        </authorList>
    </citation>
    <scope>NUCLEOTIDE SEQUENCE</scope>
    <source>
        <strain evidence="5">ChiHjej12B11-16260</strain>
    </source>
</reference>
<keyword evidence="3" id="KW-0804">Transcription</keyword>
<dbReference type="Proteomes" id="UP000824246">
    <property type="component" value="Unassembled WGS sequence"/>
</dbReference>
<feature type="domain" description="HTH araC/xylS-type" evidence="4">
    <location>
        <begin position="194"/>
        <end position="292"/>
    </location>
</feature>
<evidence type="ECO:0000313" key="6">
    <source>
        <dbReference type="Proteomes" id="UP000824246"/>
    </source>
</evidence>
<dbReference type="SMART" id="SM00342">
    <property type="entry name" value="HTH_ARAC"/>
    <property type="match status" value="1"/>
</dbReference>
<reference evidence="5" key="2">
    <citation type="submission" date="2021-04" db="EMBL/GenBank/DDBJ databases">
        <authorList>
            <person name="Gilroy R."/>
        </authorList>
    </citation>
    <scope>NUCLEOTIDE SEQUENCE</scope>
    <source>
        <strain evidence="5">ChiHjej12B11-16260</strain>
    </source>
</reference>
<dbReference type="PROSITE" id="PS01124">
    <property type="entry name" value="HTH_ARAC_FAMILY_2"/>
    <property type="match status" value="1"/>
</dbReference>